<evidence type="ECO:0000313" key="3">
    <source>
        <dbReference type="Proteomes" id="UP001141327"/>
    </source>
</evidence>
<dbReference type="Proteomes" id="UP001141327">
    <property type="component" value="Unassembled WGS sequence"/>
</dbReference>
<keyword evidence="2" id="KW-0808">Transferase</keyword>
<dbReference type="EMBL" id="JAPMOS010000018">
    <property type="protein sequence ID" value="KAJ4459655.1"/>
    <property type="molecule type" value="Genomic_DNA"/>
</dbReference>
<dbReference type="InterPro" id="IPR046341">
    <property type="entry name" value="SET_dom_sf"/>
</dbReference>
<name>A0ABQ8UKB3_9EUKA</name>
<dbReference type="SUPFAM" id="SSF82199">
    <property type="entry name" value="SET domain"/>
    <property type="match status" value="1"/>
</dbReference>
<dbReference type="SMART" id="SM00317">
    <property type="entry name" value="SET"/>
    <property type="match status" value="1"/>
</dbReference>
<comment type="caution">
    <text evidence="2">The sequence shown here is derived from an EMBL/GenBank/DDBJ whole genome shotgun (WGS) entry which is preliminary data.</text>
</comment>
<proteinExistence type="predicted"/>
<accession>A0ABQ8UKB3</accession>
<dbReference type="Gene3D" id="2.170.270.10">
    <property type="entry name" value="SET domain"/>
    <property type="match status" value="1"/>
</dbReference>
<organism evidence="2 3">
    <name type="scientific">Paratrimastix pyriformis</name>
    <dbReference type="NCBI Taxonomy" id="342808"/>
    <lineage>
        <taxon>Eukaryota</taxon>
        <taxon>Metamonada</taxon>
        <taxon>Preaxostyla</taxon>
        <taxon>Paratrimastigidae</taxon>
        <taxon>Paratrimastix</taxon>
    </lineage>
</organism>
<protein>
    <submittedName>
        <fullName evidence="2">Lysine methyltransferase</fullName>
    </submittedName>
</protein>
<dbReference type="GO" id="GO:0008168">
    <property type="term" value="F:methyltransferase activity"/>
    <property type="evidence" value="ECO:0007669"/>
    <property type="project" value="UniProtKB-KW"/>
</dbReference>
<dbReference type="Pfam" id="PF00856">
    <property type="entry name" value="SET"/>
    <property type="match status" value="1"/>
</dbReference>
<keyword evidence="3" id="KW-1185">Reference proteome</keyword>
<dbReference type="GO" id="GO:0032259">
    <property type="term" value="P:methylation"/>
    <property type="evidence" value="ECO:0007669"/>
    <property type="project" value="UniProtKB-KW"/>
</dbReference>
<dbReference type="PROSITE" id="PS50280">
    <property type="entry name" value="SET"/>
    <property type="match status" value="1"/>
</dbReference>
<gene>
    <name evidence="2" type="ORF">PAPYR_4403</name>
</gene>
<keyword evidence="2" id="KW-0489">Methyltransferase</keyword>
<sequence>MAEQPTSPSPRFPAVPIYNPDVCVKFISPEKGRGVFAMKDFQAGDIVEVCPVVVIEKDALPHILACSIKDYYYWWTLTDTSPKEPTSFAVVLGYGMIYNHNPHANCDYDTNFDNNTMSYRCIRPIKQGDEITVNYHGIVDDEEPFDHNGHVLTN</sequence>
<reference evidence="2" key="1">
    <citation type="journal article" date="2022" name="bioRxiv">
        <title>Genomics of Preaxostyla Flagellates Illuminates Evolutionary Transitions and the Path Towards Mitochondrial Loss.</title>
        <authorList>
            <person name="Novak L.V.F."/>
            <person name="Treitli S.C."/>
            <person name="Pyrih J."/>
            <person name="Halakuc P."/>
            <person name="Pipaliya S.V."/>
            <person name="Vacek V."/>
            <person name="Brzon O."/>
            <person name="Soukal P."/>
            <person name="Eme L."/>
            <person name="Dacks J.B."/>
            <person name="Karnkowska A."/>
            <person name="Elias M."/>
            <person name="Hampl V."/>
        </authorList>
    </citation>
    <scope>NUCLEOTIDE SEQUENCE</scope>
    <source>
        <strain evidence="2">RCP-MX</strain>
    </source>
</reference>
<dbReference type="InterPro" id="IPR001214">
    <property type="entry name" value="SET_dom"/>
</dbReference>
<evidence type="ECO:0000259" key="1">
    <source>
        <dbReference type="PROSITE" id="PS50280"/>
    </source>
</evidence>
<evidence type="ECO:0000313" key="2">
    <source>
        <dbReference type="EMBL" id="KAJ4459655.1"/>
    </source>
</evidence>
<feature type="domain" description="SET" evidence="1">
    <location>
        <begin position="20"/>
        <end position="136"/>
    </location>
</feature>